<sequence length="997" mass="112750">MILKVLNNKGHIQFKTPVNIYTIVLLIVGLNSFGQSFSDDVTQIHEIPTTPTMWEFEKYGNYPVSMHTGVPDISIPLVFAQSGELKIPVSLRYHASGIKVDQKATWVGLGWTLMAGGAITRTVRGGVDEWSQGYINNTYYEQGQFDPAFEDNYSVTEQMILGLIDTEPDIFNYNFMGYSGKFIFDHSENRGTATISLIPHNDLIITPTFSGGGGNESIESFTITTPEGYVAEFDYPERSSEYRQGIQQSLTVTANSAWHLKEVTAPNGVDKISFEYKTLPGTVFNERYSRTESVELNDPCNPSNNSGNIITGSNGGGTFSQVKRLERINFNNGYIYFNSSAGNRQDDPDDESLRLDDVQLYSFINGQSTLIKKFQFQYGYFGSIDNQDSTPDEYEVRLKLEQLIEEGGNGATKNPYEFSYIENMGIPARFSTAQDYWGYFNGNNSATLIPYYSYAGLTFGSADREPAPWLSKMGILERIVYPTKGYTEFEFEGNQVPVSYGSTEERDVGGLRIKTIKNFDFDSTLQWQKSYEYVRKDNNAISSGVYNDTGLMDDSSFFKVMDKHESTKQCGSCQPTFEYQNCETKVFSVSSYPVNANGSANVFYGNVKEYNGSPTHGEGYTWYTYSSTKDTFYSLSGPGSIFFNIDRSWDRGQLLKEEVYEEGNSSPIKSITYTYEEVEVRSPISGFKPFTKFNVQGYGYYPPGEDPSIFRSAHYYLGYYTEPIVWKRLASKITEERGVSVEQNFYYDLELDHANLAREETTDSKGNSIEVEMYYPDDVDGTSSMEGSALSTPQYTVINLLKKNATHSRVGQVIQTVKTFNGKKSIERTYFGLWNTSMVLPDSIQTSKENTPLESRYVFHEYDSEGNVLEVSKTNGSHVCYIWGYDKQYPIAKIENLKSDEIDSNLQSLINASIAASDIDDSTIDEANLREALDDVRANLPSAMITTYTYDPLTGVTSITDPKGQTIYYLYDEFNRLKEVRDTNNHIVTDYQYRYKN</sequence>
<evidence type="ECO:0000313" key="1">
    <source>
        <dbReference type="EMBL" id="MBW8201857.1"/>
    </source>
</evidence>
<dbReference type="EMBL" id="JAHZSV010000051">
    <property type="protein sequence ID" value="MBW8201857.1"/>
    <property type="molecule type" value="Genomic_DNA"/>
</dbReference>
<protein>
    <submittedName>
        <fullName evidence="1">RHS repeat protein</fullName>
    </submittedName>
</protein>
<keyword evidence="2" id="KW-1185">Reference proteome</keyword>
<name>A0ABS7EW46_9FLAO</name>
<dbReference type="RefSeq" id="WP_220115146.1">
    <property type="nucleotide sequence ID" value="NZ_JAHZSV010000051.1"/>
</dbReference>
<gene>
    <name evidence="1" type="ORF">K1F36_18700</name>
</gene>
<comment type="caution">
    <text evidence="1">The sequence shown here is derived from an EMBL/GenBank/DDBJ whole genome shotgun (WGS) entry which is preliminary data.</text>
</comment>
<reference evidence="1 2" key="1">
    <citation type="submission" date="2021-08" db="EMBL/GenBank/DDBJ databases">
        <title>Muricauda profundi sp. nov., a marine bacterium isolated from deep seawater of the Mariana Trench.</title>
        <authorList>
            <person name="Wei Y."/>
        </authorList>
    </citation>
    <scope>NUCLEOTIDE SEQUENCE [LARGE SCALE GENOMIC DNA]</scope>
    <source>
        <strain evidence="1 2">W52</strain>
    </source>
</reference>
<organism evidence="1 2">
    <name type="scientific">Flagellimonas abyssi</name>
    <dbReference type="NCBI Taxonomy" id="2864871"/>
    <lineage>
        <taxon>Bacteria</taxon>
        <taxon>Pseudomonadati</taxon>
        <taxon>Bacteroidota</taxon>
        <taxon>Flavobacteriia</taxon>
        <taxon>Flavobacteriales</taxon>
        <taxon>Flavobacteriaceae</taxon>
        <taxon>Flagellimonas</taxon>
    </lineage>
</organism>
<accession>A0ABS7EW46</accession>
<dbReference type="Proteomes" id="UP001196136">
    <property type="component" value="Unassembled WGS sequence"/>
</dbReference>
<proteinExistence type="predicted"/>
<dbReference type="NCBIfam" id="TIGR01643">
    <property type="entry name" value="YD_repeat_2x"/>
    <property type="match status" value="1"/>
</dbReference>
<evidence type="ECO:0000313" key="2">
    <source>
        <dbReference type="Proteomes" id="UP001196136"/>
    </source>
</evidence>
<dbReference type="InterPro" id="IPR006530">
    <property type="entry name" value="YD"/>
</dbReference>
<dbReference type="Gene3D" id="2.180.10.10">
    <property type="entry name" value="RHS repeat-associated core"/>
    <property type="match status" value="1"/>
</dbReference>